<evidence type="ECO:0000313" key="3">
    <source>
        <dbReference type="Proteomes" id="UP001163823"/>
    </source>
</evidence>
<sequence length="135" mass="14589">MLEQYGNTEGVNEAPNTPRPGKDDIILTHGKVGCKTSYFAQPGGDKDETGINTIKIRSFDKRLDSPHGTIIRKTKSLSAQFLVDIDELISNVAGNYDDRGSIPSRTSSNGLGYSLSLTGATISEDMADLLRPEKS</sequence>
<reference evidence="2" key="1">
    <citation type="journal article" date="2023" name="Science">
        <title>Elucidation of the pathway for biosynthesis of saponin adjuvants from the soapbark tree.</title>
        <authorList>
            <person name="Reed J."/>
            <person name="Orme A."/>
            <person name="El-Demerdash A."/>
            <person name="Owen C."/>
            <person name="Martin L.B.B."/>
            <person name="Misra R.C."/>
            <person name="Kikuchi S."/>
            <person name="Rejzek M."/>
            <person name="Martin A.C."/>
            <person name="Harkess A."/>
            <person name="Leebens-Mack J."/>
            <person name="Louveau T."/>
            <person name="Stephenson M.J."/>
            <person name="Osbourn A."/>
        </authorList>
    </citation>
    <scope>NUCLEOTIDE SEQUENCE</scope>
    <source>
        <strain evidence="2">S10</strain>
    </source>
</reference>
<keyword evidence="3" id="KW-1185">Reference proteome</keyword>
<feature type="region of interest" description="Disordered" evidence="1">
    <location>
        <begin position="1"/>
        <end position="24"/>
    </location>
</feature>
<dbReference type="EMBL" id="JARAOO010000006">
    <property type="protein sequence ID" value="KAJ7965409.1"/>
    <property type="molecule type" value="Genomic_DNA"/>
</dbReference>
<proteinExistence type="predicted"/>
<dbReference type="Proteomes" id="UP001163823">
    <property type="component" value="Chromosome 6"/>
</dbReference>
<gene>
    <name evidence="2" type="ORF">O6P43_015055</name>
</gene>
<dbReference type="KEGG" id="qsa:O6P43_015055"/>
<comment type="caution">
    <text evidence="2">The sequence shown here is derived from an EMBL/GenBank/DDBJ whole genome shotgun (WGS) entry which is preliminary data.</text>
</comment>
<protein>
    <submittedName>
        <fullName evidence="2">ABC transporter G family member 22-like isoform X2</fullName>
    </submittedName>
</protein>
<feature type="compositionally biased region" description="Polar residues" evidence="1">
    <location>
        <begin position="1"/>
        <end position="10"/>
    </location>
</feature>
<name>A0AAD7LW26_QUISA</name>
<accession>A0AAD7LW26</accession>
<evidence type="ECO:0000256" key="1">
    <source>
        <dbReference type="SAM" id="MobiDB-lite"/>
    </source>
</evidence>
<organism evidence="2 3">
    <name type="scientific">Quillaja saponaria</name>
    <name type="common">Soap bark tree</name>
    <dbReference type="NCBI Taxonomy" id="32244"/>
    <lineage>
        <taxon>Eukaryota</taxon>
        <taxon>Viridiplantae</taxon>
        <taxon>Streptophyta</taxon>
        <taxon>Embryophyta</taxon>
        <taxon>Tracheophyta</taxon>
        <taxon>Spermatophyta</taxon>
        <taxon>Magnoliopsida</taxon>
        <taxon>eudicotyledons</taxon>
        <taxon>Gunneridae</taxon>
        <taxon>Pentapetalae</taxon>
        <taxon>rosids</taxon>
        <taxon>fabids</taxon>
        <taxon>Fabales</taxon>
        <taxon>Quillajaceae</taxon>
        <taxon>Quillaja</taxon>
    </lineage>
</organism>
<evidence type="ECO:0000313" key="2">
    <source>
        <dbReference type="EMBL" id="KAJ7965409.1"/>
    </source>
</evidence>
<dbReference type="AlphaFoldDB" id="A0AAD7LW26"/>